<dbReference type="PROSITE" id="PS00032">
    <property type="entry name" value="ANTENNAPEDIA"/>
    <property type="match status" value="1"/>
</dbReference>
<evidence type="ECO:0000256" key="7">
    <source>
        <dbReference type="RuleBase" id="RU000682"/>
    </source>
</evidence>
<evidence type="ECO:0000256" key="5">
    <source>
        <dbReference type="ARBA" id="ARBA00023242"/>
    </source>
</evidence>
<dbReference type="CDD" id="cd00086">
    <property type="entry name" value="homeodomain"/>
    <property type="match status" value="1"/>
</dbReference>
<dbReference type="Pfam" id="PF00046">
    <property type="entry name" value="Homeodomain"/>
    <property type="match status" value="1"/>
</dbReference>
<dbReference type="InterPro" id="IPR050609">
    <property type="entry name" value="Antp_homeobox_Deformed_sf"/>
</dbReference>
<protein>
    <recommendedName>
        <fullName evidence="9">Homeobox domain-containing protein</fullName>
    </recommendedName>
</protein>
<dbReference type="AlphaFoldDB" id="A0A6V7XLH0"/>
<dbReference type="GO" id="GO:0045944">
    <property type="term" value="P:positive regulation of transcription by RNA polymerase II"/>
    <property type="evidence" value="ECO:0007669"/>
    <property type="project" value="TreeGrafter"/>
</dbReference>
<keyword evidence="2" id="KW-0217">Developmental protein</keyword>
<dbReference type="EMBL" id="CAJEWN010001810">
    <property type="protein sequence ID" value="CAD2200186.1"/>
    <property type="molecule type" value="Genomic_DNA"/>
</dbReference>
<dbReference type="PANTHER" id="PTHR45771:SF6">
    <property type="entry name" value="HOMEOTIC PROTEIN SEX COMBS REDUCED"/>
    <property type="match status" value="1"/>
</dbReference>
<dbReference type="SMART" id="SM00389">
    <property type="entry name" value="HOX"/>
    <property type="match status" value="1"/>
</dbReference>
<evidence type="ECO:0000313" key="11">
    <source>
        <dbReference type="Proteomes" id="UP000580250"/>
    </source>
</evidence>
<evidence type="ECO:0000256" key="6">
    <source>
        <dbReference type="PROSITE-ProRule" id="PRU00108"/>
    </source>
</evidence>
<dbReference type="GO" id="GO:0000978">
    <property type="term" value="F:RNA polymerase II cis-regulatory region sequence-specific DNA binding"/>
    <property type="evidence" value="ECO:0007669"/>
    <property type="project" value="TreeGrafter"/>
</dbReference>
<organism evidence="10 11">
    <name type="scientific">Meloidogyne enterolobii</name>
    <name type="common">Root-knot nematode worm</name>
    <name type="synonym">Meloidogyne mayaguensis</name>
    <dbReference type="NCBI Taxonomy" id="390850"/>
    <lineage>
        <taxon>Eukaryota</taxon>
        <taxon>Metazoa</taxon>
        <taxon>Ecdysozoa</taxon>
        <taxon>Nematoda</taxon>
        <taxon>Chromadorea</taxon>
        <taxon>Rhabditida</taxon>
        <taxon>Tylenchina</taxon>
        <taxon>Tylenchomorpha</taxon>
        <taxon>Tylenchoidea</taxon>
        <taxon>Meloidogynidae</taxon>
        <taxon>Meloidogyninae</taxon>
        <taxon>Meloidogyne</taxon>
    </lineage>
</organism>
<feature type="DNA-binding region" description="Homeobox" evidence="6">
    <location>
        <begin position="254"/>
        <end position="327"/>
    </location>
</feature>
<feature type="compositionally biased region" description="Polar residues" evidence="8">
    <location>
        <begin position="368"/>
        <end position="382"/>
    </location>
</feature>
<dbReference type="Gene3D" id="1.10.10.60">
    <property type="entry name" value="Homeodomain-like"/>
    <property type="match status" value="1"/>
</dbReference>
<evidence type="ECO:0000313" key="10">
    <source>
        <dbReference type="EMBL" id="CAD2200186.1"/>
    </source>
</evidence>
<dbReference type="GO" id="GO:0005654">
    <property type="term" value="C:nucleoplasm"/>
    <property type="evidence" value="ECO:0007669"/>
    <property type="project" value="TreeGrafter"/>
</dbReference>
<dbReference type="Proteomes" id="UP000580250">
    <property type="component" value="Unassembled WGS sequence"/>
</dbReference>
<dbReference type="SUPFAM" id="SSF46689">
    <property type="entry name" value="Homeodomain-like"/>
    <property type="match status" value="1"/>
</dbReference>
<feature type="region of interest" description="Disordered" evidence="8">
    <location>
        <begin position="138"/>
        <end position="157"/>
    </location>
</feature>
<keyword evidence="4 6" id="KW-0371">Homeobox</keyword>
<dbReference type="PROSITE" id="PS50071">
    <property type="entry name" value="HOMEOBOX_2"/>
    <property type="match status" value="1"/>
</dbReference>
<proteinExistence type="predicted"/>
<dbReference type="OrthoDB" id="6159439at2759"/>
<evidence type="ECO:0000256" key="2">
    <source>
        <dbReference type="ARBA" id="ARBA00022473"/>
    </source>
</evidence>
<accession>A0A6V7XLH0</accession>
<keyword evidence="3 6" id="KW-0238">DNA-binding</keyword>
<feature type="region of interest" description="Disordered" evidence="8">
    <location>
        <begin position="214"/>
        <end position="239"/>
    </location>
</feature>
<name>A0A6V7XLH0_MELEN</name>
<dbReference type="GO" id="GO:0000981">
    <property type="term" value="F:DNA-binding transcription factor activity, RNA polymerase II-specific"/>
    <property type="evidence" value="ECO:0007669"/>
    <property type="project" value="TreeGrafter"/>
</dbReference>
<dbReference type="InterPro" id="IPR001356">
    <property type="entry name" value="HD"/>
</dbReference>
<dbReference type="GO" id="GO:0009952">
    <property type="term" value="P:anterior/posterior pattern specification"/>
    <property type="evidence" value="ECO:0007669"/>
    <property type="project" value="TreeGrafter"/>
</dbReference>
<comment type="subcellular location">
    <subcellularLocation>
        <location evidence="1 6 7">Nucleus</location>
    </subcellularLocation>
</comment>
<sequence>MTNYQPLIPSEQTMAPQQMPIFATPPTISNTHQNSFYGFVNSDASQILPQHQLIYSHPQQQQQIPSRQPISMPPNFQCSRSQTEAHFSLISDSKPMELFVPGTSTIGDGIVDWEVSINKTKFSDEEKHTKVPGQRYKRKRTLNGSEEDEPNSRRKRYEGLISNEEALLLNGFRTSSPEDTERSPVPHTELATQGCHSQINNCNSLPINYFEQTKEQNEEENDDDRSATVTGGDEPTIFPWMTRVHSSSNSARGEKRQRTAYTRNQVLELEKEFHFNKYLTRKRRIEIAHTLILTERQACIYNFLEYIQFFQVKIWFQNRRMKHKKESKDHQHLQQAQQHVLSSALAQAQVAAAVQLAIQQQQQNSLSHSNTSTFHSQSSIQRQEIEEINSDNTNRQFLVGNNGI</sequence>
<comment type="caution">
    <text evidence="10">The sequence shown here is derived from an EMBL/GenBank/DDBJ whole genome shotgun (WGS) entry which is preliminary data.</text>
</comment>
<feature type="domain" description="Homeobox" evidence="9">
    <location>
        <begin position="252"/>
        <end position="326"/>
    </location>
</feature>
<evidence type="ECO:0000256" key="1">
    <source>
        <dbReference type="ARBA" id="ARBA00004123"/>
    </source>
</evidence>
<dbReference type="PANTHER" id="PTHR45771">
    <property type="entry name" value="HOMEOTIC PROTEIN DEFORMED"/>
    <property type="match status" value="1"/>
</dbReference>
<dbReference type="InterPro" id="IPR001827">
    <property type="entry name" value="Homeobox_Antennapedia_CS"/>
</dbReference>
<feature type="region of interest" description="Disordered" evidence="8">
    <location>
        <begin position="367"/>
        <end position="386"/>
    </location>
</feature>
<reference evidence="10 11" key="1">
    <citation type="submission" date="2020-08" db="EMBL/GenBank/DDBJ databases">
        <authorList>
            <person name="Koutsovoulos G."/>
            <person name="Danchin GJ E."/>
        </authorList>
    </citation>
    <scope>NUCLEOTIDE SEQUENCE [LARGE SCALE GENOMIC DNA]</scope>
</reference>
<evidence type="ECO:0000259" key="9">
    <source>
        <dbReference type="PROSITE" id="PS50071"/>
    </source>
</evidence>
<evidence type="ECO:0000256" key="4">
    <source>
        <dbReference type="ARBA" id="ARBA00023155"/>
    </source>
</evidence>
<evidence type="ECO:0000256" key="3">
    <source>
        <dbReference type="ARBA" id="ARBA00023125"/>
    </source>
</evidence>
<keyword evidence="5 6" id="KW-0539">Nucleus</keyword>
<gene>
    <name evidence="10" type="ORF">MENT_LOCUS53634</name>
</gene>
<evidence type="ECO:0000256" key="8">
    <source>
        <dbReference type="SAM" id="MobiDB-lite"/>
    </source>
</evidence>
<dbReference type="InterPro" id="IPR009057">
    <property type="entry name" value="Homeodomain-like_sf"/>
</dbReference>